<name>A0A6M0JVT3_9GAMM</name>
<proteinExistence type="predicted"/>
<gene>
    <name evidence="2" type="ORF">G3446_04485</name>
</gene>
<dbReference type="EMBL" id="JAAIJQ010000009">
    <property type="protein sequence ID" value="NEV61164.1"/>
    <property type="molecule type" value="Genomic_DNA"/>
</dbReference>
<dbReference type="PANTHER" id="PTHR30006:SF24">
    <property type="entry name" value="SLL0237 PROTEIN"/>
    <property type="match status" value="1"/>
</dbReference>
<accession>A0A6M0JVT3</accession>
<evidence type="ECO:0000256" key="1">
    <source>
        <dbReference type="ARBA" id="ARBA00022729"/>
    </source>
</evidence>
<sequence>MGWDFERLDEVFAMLGQTGRHLLLHGLLGLLLSLFLAACDSGDVAVEEVTIYTSVDQHFSEPLFRRFEQVSGVRVRPVYDIEAAKTTGLVNRLIGESKRPLADVLWNGEVSQMRRLAEHGVLAIYRPKRLPEGVALGPKGRWLEFGGRVRVFIINRQRLGSRPPPTSIVDLLDPRWQGGDIAIAYPLFGTTATHAVALAEVWGVAPTLDFFSQLERRGIRFVDGNSVVRDLVVSARAVFGLTDTDDACGAVARGEPVFATFPDQGAEGMGALVIPNSVGLIEGAPHEEAAKRFIDFVIGEEATALLAQSGWLYVSGRQVVADPDCRLPARLKRMSLPSGLDAEALDRLRRDLRDVIVR</sequence>
<dbReference type="AlphaFoldDB" id="A0A6M0JVT3"/>
<keyword evidence="1" id="KW-0732">Signal</keyword>
<evidence type="ECO:0000313" key="2">
    <source>
        <dbReference type="EMBL" id="NEV61164.1"/>
    </source>
</evidence>
<organism evidence="2 3">
    <name type="scientific">Thiorhodococcus minor</name>
    <dbReference type="NCBI Taxonomy" id="57489"/>
    <lineage>
        <taxon>Bacteria</taxon>
        <taxon>Pseudomonadati</taxon>
        <taxon>Pseudomonadota</taxon>
        <taxon>Gammaproteobacteria</taxon>
        <taxon>Chromatiales</taxon>
        <taxon>Chromatiaceae</taxon>
        <taxon>Thiorhodococcus</taxon>
    </lineage>
</organism>
<dbReference type="Gene3D" id="3.40.190.10">
    <property type="entry name" value="Periplasmic binding protein-like II"/>
    <property type="match status" value="2"/>
</dbReference>
<dbReference type="Pfam" id="PF13343">
    <property type="entry name" value="SBP_bac_6"/>
    <property type="match status" value="1"/>
</dbReference>
<evidence type="ECO:0000313" key="3">
    <source>
        <dbReference type="Proteomes" id="UP000483379"/>
    </source>
</evidence>
<reference evidence="2 3" key="1">
    <citation type="submission" date="2020-02" db="EMBL/GenBank/DDBJ databases">
        <title>Genome sequences of Thiorhodococcus mannitoliphagus and Thiorhodococcus minor, purple sulfur photosynthetic bacteria in the gammaproteobacterial family, Chromatiaceae.</title>
        <authorList>
            <person name="Aviles F.A."/>
            <person name="Meyer T.E."/>
            <person name="Kyndt J.A."/>
        </authorList>
    </citation>
    <scope>NUCLEOTIDE SEQUENCE [LARGE SCALE GENOMIC DNA]</scope>
    <source>
        <strain evidence="2 3">DSM 11518</strain>
    </source>
</reference>
<dbReference type="RefSeq" id="WP_164451212.1">
    <property type="nucleotide sequence ID" value="NZ_JAAIJQ010000009.1"/>
</dbReference>
<dbReference type="SUPFAM" id="SSF53850">
    <property type="entry name" value="Periplasmic binding protein-like II"/>
    <property type="match status" value="1"/>
</dbReference>
<keyword evidence="3" id="KW-1185">Reference proteome</keyword>
<dbReference type="PANTHER" id="PTHR30006">
    <property type="entry name" value="THIAMINE-BINDING PERIPLASMIC PROTEIN-RELATED"/>
    <property type="match status" value="1"/>
</dbReference>
<dbReference type="Proteomes" id="UP000483379">
    <property type="component" value="Unassembled WGS sequence"/>
</dbReference>
<comment type="caution">
    <text evidence="2">The sequence shown here is derived from an EMBL/GenBank/DDBJ whole genome shotgun (WGS) entry which is preliminary data.</text>
</comment>
<protein>
    <submittedName>
        <fullName evidence="2">Solute-binding protein</fullName>
    </submittedName>
</protein>